<evidence type="ECO:0000259" key="12">
    <source>
        <dbReference type="Pfam" id="PF07687"/>
    </source>
</evidence>
<dbReference type="PANTHER" id="PTHR43808:SF25">
    <property type="entry name" value="PEPTIDASE M20 DIMERISATION DOMAIN-CONTAINING PROTEIN"/>
    <property type="match status" value="1"/>
</dbReference>
<comment type="caution">
    <text evidence="13">The sequence shown here is derived from an EMBL/GenBank/DDBJ whole genome shotgun (WGS) entry which is preliminary data.</text>
</comment>
<comment type="catalytic activity">
    <reaction evidence="11">
        <text>N-succinyl-(2S,6S)-2,6-diaminopimelate + H2O = (2S,6S)-2,6-diaminopimelate + succinate</text>
        <dbReference type="Rhea" id="RHEA:22608"/>
        <dbReference type="ChEBI" id="CHEBI:15377"/>
        <dbReference type="ChEBI" id="CHEBI:30031"/>
        <dbReference type="ChEBI" id="CHEBI:57609"/>
        <dbReference type="ChEBI" id="CHEBI:58087"/>
        <dbReference type="EC" id="3.5.1.18"/>
    </reaction>
</comment>
<feature type="domain" description="Peptidase M20 dimerisation" evidence="12">
    <location>
        <begin position="271"/>
        <end position="380"/>
    </location>
</feature>
<evidence type="ECO:0000256" key="5">
    <source>
        <dbReference type="ARBA" id="ARBA00011921"/>
    </source>
</evidence>
<dbReference type="GO" id="GO:0009089">
    <property type="term" value="P:lysine biosynthetic process via diaminopimelate"/>
    <property type="evidence" value="ECO:0007669"/>
    <property type="project" value="UniProtKB-UniPathway"/>
</dbReference>
<dbReference type="InterPro" id="IPR036264">
    <property type="entry name" value="Bact_exopeptidase_dim_dom"/>
</dbReference>
<evidence type="ECO:0000256" key="11">
    <source>
        <dbReference type="ARBA" id="ARBA00051301"/>
    </source>
</evidence>
<dbReference type="Gene3D" id="3.30.70.360">
    <property type="match status" value="1"/>
</dbReference>
<dbReference type="InterPro" id="IPR001261">
    <property type="entry name" value="ArgE/DapE_CS"/>
</dbReference>
<dbReference type="InterPro" id="IPR050072">
    <property type="entry name" value="Peptidase_M20A"/>
</dbReference>
<dbReference type="EMBL" id="VIRM01000031">
    <property type="protein sequence ID" value="TQS18573.1"/>
    <property type="molecule type" value="Genomic_DNA"/>
</dbReference>
<dbReference type="PANTHER" id="PTHR43808">
    <property type="entry name" value="ACETYLORNITHINE DEACETYLASE"/>
    <property type="match status" value="1"/>
</dbReference>
<name>A0A544YP92_9ACTN</name>
<evidence type="ECO:0000256" key="9">
    <source>
        <dbReference type="ARBA" id="ARBA00022833"/>
    </source>
</evidence>
<evidence type="ECO:0000256" key="1">
    <source>
        <dbReference type="ARBA" id="ARBA00001941"/>
    </source>
</evidence>
<accession>A0A544YP92</accession>
<evidence type="ECO:0000256" key="6">
    <source>
        <dbReference type="ARBA" id="ARBA00016853"/>
    </source>
</evidence>
<comment type="pathway">
    <text evidence="3">Amino-acid biosynthesis; L-lysine biosynthesis via DAP pathway; LL-2,6-diaminopimelate from (S)-tetrahydrodipicolinate (succinylase route): step 3/3.</text>
</comment>
<dbReference type="GO" id="GO:0009014">
    <property type="term" value="F:succinyl-diaminopimelate desuccinylase activity"/>
    <property type="evidence" value="ECO:0007669"/>
    <property type="project" value="UniProtKB-EC"/>
</dbReference>
<comment type="cofactor">
    <cofactor evidence="2">
        <name>Zn(2+)</name>
        <dbReference type="ChEBI" id="CHEBI:29105"/>
    </cofactor>
</comment>
<dbReference type="Gene3D" id="3.40.630.10">
    <property type="entry name" value="Zn peptidases"/>
    <property type="match status" value="1"/>
</dbReference>
<evidence type="ECO:0000256" key="8">
    <source>
        <dbReference type="ARBA" id="ARBA00022801"/>
    </source>
</evidence>
<proteinExistence type="inferred from homology"/>
<dbReference type="GO" id="GO:0046872">
    <property type="term" value="F:metal ion binding"/>
    <property type="evidence" value="ECO:0007669"/>
    <property type="project" value="UniProtKB-KW"/>
</dbReference>
<dbReference type="Pfam" id="PF07687">
    <property type="entry name" value="M20_dimer"/>
    <property type="match status" value="1"/>
</dbReference>
<keyword evidence="10" id="KW-0170">Cobalt</keyword>
<dbReference type="SUPFAM" id="SSF53187">
    <property type="entry name" value="Zn-dependent exopeptidases"/>
    <property type="match status" value="1"/>
</dbReference>
<dbReference type="UniPathway" id="UPA00034">
    <property type="reaction ID" value="UER00021"/>
</dbReference>
<dbReference type="AlphaFoldDB" id="A0A544YP92"/>
<evidence type="ECO:0000256" key="3">
    <source>
        <dbReference type="ARBA" id="ARBA00005130"/>
    </source>
</evidence>
<evidence type="ECO:0000256" key="2">
    <source>
        <dbReference type="ARBA" id="ARBA00001947"/>
    </source>
</evidence>
<dbReference type="PROSITE" id="PS00758">
    <property type="entry name" value="ARGE_DAPE_CPG2_1"/>
    <property type="match status" value="1"/>
</dbReference>
<dbReference type="EC" id="3.5.1.18" evidence="5"/>
<comment type="cofactor">
    <cofactor evidence="1">
        <name>Co(2+)</name>
        <dbReference type="ChEBI" id="CHEBI:48828"/>
    </cofactor>
</comment>
<gene>
    <name evidence="13" type="ORF">FLX08_23820</name>
</gene>
<dbReference type="InterPro" id="IPR010182">
    <property type="entry name" value="ArgE/DapE"/>
</dbReference>
<dbReference type="Pfam" id="PF01546">
    <property type="entry name" value="Peptidase_M20"/>
    <property type="match status" value="1"/>
</dbReference>
<comment type="similarity">
    <text evidence="4">Belongs to the peptidase M20A family.</text>
</comment>
<sequence>MPDRGPAPSPVRSVTALATPTQGLPAGASLFGQAHYLGKRNIPELRTGLTGVTSPLYGLWTEPYTFGGDMVSGEALDSAVDALAEDAFAFLERLVAAPSTVGHEAEVCDVFGAELAATGFDVEFLPIPEEIVSDPLAGVGQTSYAGRANVLGRRGHGDGPSLLLNGHLDVVPAGTPELWSSPPFRPARRDGRLYGRGAGDMKCGFAMGVLAVRALDKVAPGFDTGRLMFLGAIEEECTGNGTLSASRAGVLADAAVVLEPTDLGILTGGVGVIWLDVRVVGRSAHAESAHMAVNPVDLCGVLTEGLRKWCERLPQEAPDEAFTELASPYNLNVGGISAGDWHSSVPTDAVLRLRVGFPRSWSPGEAEQRIRAAVEDIAARDGRFPSKPVVTASGFRAAGYALADGHPLTTAMASAHREVHGADPLRYVMGTTTDARFYVNDFGVPALCYGPQVYDMHGIDESVELSSIADGAKVLARFLHHWFEGSTADE</sequence>
<protein>
    <recommendedName>
        <fullName evidence="6">Probable succinyl-diaminopimelate desuccinylase</fullName>
        <ecNumber evidence="5">3.5.1.18</ecNumber>
    </recommendedName>
</protein>
<evidence type="ECO:0000313" key="14">
    <source>
        <dbReference type="Proteomes" id="UP000316541"/>
    </source>
</evidence>
<keyword evidence="8" id="KW-0378">Hydrolase</keyword>
<reference evidence="13 14" key="1">
    <citation type="submission" date="2019-07" db="EMBL/GenBank/DDBJ databases">
        <title>Microbispora hainanensis DSM 45428.</title>
        <authorList>
            <person name="Thawai C."/>
        </authorList>
    </citation>
    <scope>NUCLEOTIDE SEQUENCE [LARGE SCALE GENOMIC DNA]</scope>
    <source>
        <strain evidence="13 14">DSM 45428</strain>
    </source>
</reference>
<dbReference type="SUPFAM" id="SSF55031">
    <property type="entry name" value="Bacterial exopeptidase dimerisation domain"/>
    <property type="match status" value="1"/>
</dbReference>
<evidence type="ECO:0000256" key="4">
    <source>
        <dbReference type="ARBA" id="ARBA00006247"/>
    </source>
</evidence>
<organism evidence="13 14">
    <name type="scientific">Microbispora hainanensis</name>
    <dbReference type="NCBI Taxonomy" id="568844"/>
    <lineage>
        <taxon>Bacteria</taxon>
        <taxon>Bacillati</taxon>
        <taxon>Actinomycetota</taxon>
        <taxon>Actinomycetes</taxon>
        <taxon>Streptosporangiales</taxon>
        <taxon>Streptosporangiaceae</taxon>
        <taxon>Microbispora</taxon>
    </lineage>
</organism>
<evidence type="ECO:0000256" key="7">
    <source>
        <dbReference type="ARBA" id="ARBA00022723"/>
    </source>
</evidence>
<keyword evidence="7" id="KW-0479">Metal-binding</keyword>
<dbReference type="InterPro" id="IPR002933">
    <property type="entry name" value="Peptidase_M20"/>
</dbReference>
<evidence type="ECO:0000313" key="13">
    <source>
        <dbReference type="EMBL" id="TQS18573.1"/>
    </source>
</evidence>
<evidence type="ECO:0000256" key="10">
    <source>
        <dbReference type="ARBA" id="ARBA00023285"/>
    </source>
</evidence>
<dbReference type="Proteomes" id="UP000316541">
    <property type="component" value="Unassembled WGS sequence"/>
</dbReference>
<keyword evidence="9" id="KW-0862">Zinc</keyword>
<dbReference type="InterPro" id="IPR011650">
    <property type="entry name" value="Peptidase_M20_dimer"/>
</dbReference>
<dbReference type="NCBIfam" id="TIGR01910">
    <property type="entry name" value="DapE-ArgE"/>
    <property type="match status" value="1"/>
</dbReference>